<comment type="caution">
    <text evidence="2">The sequence shown here is derived from an EMBL/GenBank/DDBJ whole genome shotgun (WGS) entry which is preliminary data.</text>
</comment>
<reference evidence="2 3" key="1">
    <citation type="submission" date="2019-02" db="EMBL/GenBank/DDBJ databases">
        <title>Deep-cultivation of Planctomycetes and their phenomic and genomic characterization uncovers novel biology.</title>
        <authorList>
            <person name="Wiegand S."/>
            <person name="Jogler M."/>
            <person name="Boedeker C."/>
            <person name="Pinto D."/>
            <person name="Vollmers J."/>
            <person name="Rivas-Marin E."/>
            <person name="Kohn T."/>
            <person name="Peeters S.H."/>
            <person name="Heuer A."/>
            <person name="Rast P."/>
            <person name="Oberbeckmann S."/>
            <person name="Bunk B."/>
            <person name="Jeske O."/>
            <person name="Meyerdierks A."/>
            <person name="Storesund J.E."/>
            <person name="Kallscheuer N."/>
            <person name="Luecker S."/>
            <person name="Lage O.M."/>
            <person name="Pohl T."/>
            <person name="Merkel B.J."/>
            <person name="Hornburger P."/>
            <person name="Mueller R.-W."/>
            <person name="Bruemmer F."/>
            <person name="Labrenz M."/>
            <person name="Spormann A.M."/>
            <person name="Op Den Camp H."/>
            <person name="Overmann J."/>
            <person name="Amann R."/>
            <person name="Jetten M.S.M."/>
            <person name="Mascher T."/>
            <person name="Medema M.H."/>
            <person name="Devos D.P."/>
            <person name="Kaster A.-K."/>
            <person name="Ovreas L."/>
            <person name="Rohde M."/>
            <person name="Galperin M.Y."/>
            <person name="Jogler C."/>
        </authorList>
    </citation>
    <scope>NUCLEOTIDE SEQUENCE [LARGE SCALE GENOMIC DNA]</scope>
    <source>
        <strain evidence="2 3">CA54</strain>
    </source>
</reference>
<gene>
    <name evidence="2" type="ORF">CA54_60510</name>
</gene>
<feature type="region of interest" description="Disordered" evidence="1">
    <location>
        <begin position="1"/>
        <end position="32"/>
    </location>
</feature>
<evidence type="ECO:0000313" key="2">
    <source>
        <dbReference type="EMBL" id="TWU04169.1"/>
    </source>
</evidence>
<sequence>MFGGPTVTANVHFGAGRRSRKELKTGEKPAPPAKRIPRIAKLMALAIRFDQLICDGVVTDQAELAWQGHVSRARVTQIMNLLNLATDIQEALLFLPAVEQGRDAMTERELRAVVAEADWGRQRRIWTILR</sequence>
<evidence type="ECO:0000313" key="3">
    <source>
        <dbReference type="Proteomes" id="UP000320735"/>
    </source>
</evidence>
<dbReference type="EMBL" id="SJPP01000005">
    <property type="protein sequence ID" value="TWU04169.1"/>
    <property type="molecule type" value="Genomic_DNA"/>
</dbReference>
<protein>
    <submittedName>
        <fullName evidence="2">Uncharacterized protein</fullName>
    </submittedName>
</protein>
<dbReference type="Proteomes" id="UP000320735">
    <property type="component" value="Unassembled WGS sequence"/>
</dbReference>
<accession>A0A5C6AYD5</accession>
<proteinExistence type="predicted"/>
<evidence type="ECO:0000256" key="1">
    <source>
        <dbReference type="SAM" id="MobiDB-lite"/>
    </source>
</evidence>
<organism evidence="2 3">
    <name type="scientific">Symmachiella macrocystis</name>
    <dbReference type="NCBI Taxonomy" id="2527985"/>
    <lineage>
        <taxon>Bacteria</taxon>
        <taxon>Pseudomonadati</taxon>
        <taxon>Planctomycetota</taxon>
        <taxon>Planctomycetia</taxon>
        <taxon>Planctomycetales</taxon>
        <taxon>Planctomycetaceae</taxon>
        <taxon>Symmachiella</taxon>
    </lineage>
</organism>
<name>A0A5C6AYD5_9PLAN</name>
<dbReference type="RefSeq" id="WP_146374437.1">
    <property type="nucleotide sequence ID" value="NZ_SJPP01000005.1"/>
</dbReference>
<dbReference type="AlphaFoldDB" id="A0A5C6AYD5"/>
<keyword evidence="3" id="KW-1185">Reference proteome</keyword>
<dbReference type="OrthoDB" id="285475at2"/>